<dbReference type="AlphaFoldDB" id="A0A804LQV3"/>
<dbReference type="Gramene" id="Zm00001eb029480_T001">
    <property type="protein sequence ID" value="Zm00001eb029480_P001"/>
    <property type="gene ID" value="Zm00001eb029480"/>
</dbReference>
<dbReference type="Proteomes" id="UP000007305">
    <property type="component" value="Chromosome 1"/>
</dbReference>
<accession>A0A804LQV3</accession>
<evidence type="ECO:0000313" key="3">
    <source>
        <dbReference type="Proteomes" id="UP000007305"/>
    </source>
</evidence>
<dbReference type="EnsemblPlants" id="Zm00001eb029480_T001">
    <property type="protein sequence ID" value="Zm00001eb029480_P001"/>
    <property type="gene ID" value="Zm00001eb029480"/>
</dbReference>
<dbReference type="InParanoid" id="A0A804LQV3"/>
<dbReference type="AntiFam" id="ANF00226">
    <property type="entry name" value="Shadow ORF (opposite pknB)"/>
</dbReference>
<dbReference type="FunCoup" id="A0A804LQV3">
    <property type="interactions" value="1"/>
</dbReference>
<feature type="region of interest" description="Disordered" evidence="1">
    <location>
        <begin position="105"/>
        <end position="152"/>
    </location>
</feature>
<proteinExistence type="predicted"/>
<feature type="region of interest" description="Disordered" evidence="1">
    <location>
        <begin position="242"/>
        <end position="262"/>
    </location>
</feature>
<organism evidence="2 3">
    <name type="scientific">Zea mays</name>
    <name type="common">Maize</name>
    <dbReference type="NCBI Taxonomy" id="4577"/>
    <lineage>
        <taxon>Eukaryota</taxon>
        <taxon>Viridiplantae</taxon>
        <taxon>Streptophyta</taxon>
        <taxon>Embryophyta</taxon>
        <taxon>Tracheophyta</taxon>
        <taxon>Spermatophyta</taxon>
        <taxon>Magnoliopsida</taxon>
        <taxon>Liliopsida</taxon>
        <taxon>Poales</taxon>
        <taxon>Poaceae</taxon>
        <taxon>PACMAD clade</taxon>
        <taxon>Panicoideae</taxon>
        <taxon>Andropogonodae</taxon>
        <taxon>Andropogoneae</taxon>
        <taxon>Tripsacinae</taxon>
        <taxon>Zea</taxon>
    </lineage>
</organism>
<sequence length="335" mass="35097">MDRDEKGNVATDIWVPPSQPPPAAAARSNDDDGYECTKSSNPTSPEYAGGMGGGGGGSGTSLASPPSRYLATSRMVGRVHHLLHLPRRVPLPRPLGQHQLLGRRAGLYGMPPGHHLQHQGTEREHVGSRRGLPRPRQLGSQVPQGAHHARRARVGPALVELGETEVAEPRRHVGVEEHVAGLDVAVEDDALPSLVQVQQRRRDVAEDAVADRPGQARRFEVVAEEVAVQAAVGHVVVDEEKVDAEGDERRGGLPQRAVGDGDVKQPGGAVVVDPGGGVPGLEVQRVGLGGRVGDEAVEVDADVVAVDVVELEVLHGVELDGEEVVGGVADVGGAE</sequence>
<keyword evidence="3" id="KW-1185">Reference proteome</keyword>
<reference evidence="3" key="1">
    <citation type="submission" date="2015-12" db="EMBL/GenBank/DDBJ databases">
        <title>Update maize B73 reference genome by single molecule sequencing technologies.</title>
        <authorList>
            <consortium name="Maize Genome Sequencing Project"/>
            <person name="Ware D."/>
        </authorList>
    </citation>
    <scope>NUCLEOTIDE SEQUENCE [LARGE SCALE GENOMIC DNA]</scope>
    <source>
        <strain evidence="3">cv. B73</strain>
    </source>
</reference>
<feature type="compositionally biased region" description="Basic and acidic residues" evidence="1">
    <location>
        <begin position="242"/>
        <end position="251"/>
    </location>
</feature>
<reference evidence="2" key="2">
    <citation type="submission" date="2019-07" db="EMBL/GenBank/DDBJ databases">
        <authorList>
            <person name="Seetharam A."/>
            <person name="Woodhouse M."/>
            <person name="Cannon E."/>
        </authorList>
    </citation>
    <scope>NUCLEOTIDE SEQUENCE [LARGE SCALE GENOMIC DNA]</scope>
    <source>
        <strain evidence="2">cv. B73</strain>
    </source>
</reference>
<reference evidence="2" key="3">
    <citation type="submission" date="2021-05" db="UniProtKB">
        <authorList>
            <consortium name="EnsemblPlants"/>
        </authorList>
    </citation>
    <scope>IDENTIFICATION</scope>
    <source>
        <strain evidence="2">cv. B73</strain>
    </source>
</reference>
<feature type="region of interest" description="Disordered" evidence="1">
    <location>
        <begin position="1"/>
        <end position="66"/>
    </location>
</feature>
<feature type="compositionally biased region" description="Gly residues" evidence="1">
    <location>
        <begin position="49"/>
        <end position="59"/>
    </location>
</feature>
<evidence type="ECO:0000256" key="1">
    <source>
        <dbReference type="SAM" id="MobiDB-lite"/>
    </source>
</evidence>
<protein>
    <submittedName>
        <fullName evidence="2">Uncharacterized protein</fullName>
    </submittedName>
</protein>
<evidence type="ECO:0000313" key="2">
    <source>
        <dbReference type="EnsemblPlants" id="Zm00001eb029480_P001"/>
    </source>
</evidence>
<name>A0A804LQV3_MAIZE</name>